<feature type="compositionally biased region" description="Low complexity" evidence="2">
    <location>
        <begin position="332"/>
        <end position="349"/>
    </location>
</feature>
<keyword evidence="1" id="KW-0175">Coiled coil</keyword>
<evidence type="ECO:0000256" key="1">
    <source>
        <dbReference type="SAM" id="Coils"/>
    </source>
</evidence>
<feature type="region of interest" description="Disordered" evidence="2">
    <location>
        <begin position="332"/>
        <end position="373"/>
    </location>
</feature>
<dbReference type="SMART" id="SM00052">
    <property type="entry name" value="EAL"/>
    <property type="match status" value="1"/>
</dbReference>
<comment type="caution">
    <text evidence="4">The sequence shown here is derived from an EMBL/GenBank/DDBJ whole genome shotgun (WGS) entry which is preliminary data.</text>
</comment>
<dbReference type="PANTHER" id="PTHR33121:SF23">
    <property type="entry name" value="CYCLIC DI-GMP PHOSPHODIESTERASE PDEB"/>
    <property type="match status" value="1"/>
</dbReference>
<gene>
    <name evidence="4" type="ORF">M595_2738</name>
</gene>
<protein>
    <submittedName>
        <fullName evidence="4">EAL domain protein</fullName>
    </submittedName>
</protein>
<dbReference type="Pfam" id="PF25876">
    <property type="entry name" value="HH_MFP_RND"/>
    <property type="match status" value="1"/>
</dbReference>
<dbReference type="RefSeq" id="WP_023066516.1">
    <property type="nucleotide sequence ID" value="NZ_AUZM01000023.1"/>
</dbReference>
<dbReference type="Proteomes" id="UP000017127">
    <property type="component" value="Unassembled WGS sequence"/>
</dbReference>
<dbReference type="CDD" id="cd01948">
    <property type="entry name" value="EAL"/>
    <property type="match status" value="1"/>
</dbReference>
<evidence type="ECO:0000313" key="4">
    <source>
        <dbReference type="EMBL" id="ERT07343.1"/>
    </source>
</evidence>
<organism evidence="4 5">
    <name type="scientific">Lyngbya aestuarii BL J</name>
    <dbReference type="NCBI Taxonomy" id="1348334"/>
    <lineage>
        <taxon>Bacteria</taxon>
        <taxon>Bacillati</taxon>
        <taxon>Cyanobacteriota</taxon>
        <taxon>Cyanophyceae</taxon>
        <taxon>Oscillatoriophycideae</taxon>
        <taxon>Oscillatoriales</taxon>
        <taxon>Microcoleaceae</taxon>
        <taxon>Lyngbya</taxon>
    </lineage>
</organism>
<dbReference type="Gene3D" id="2.40.30.170">
    <property type="match status" value="1"/>
</dbReference>
<feature type="domain" description="EAL" evidence="3">
    <location>
        <begin position="23"/>
        <end position="271"/>
    </location>
</feature>
<dbReference type="PANTHER" id="PTHR33121">
    <property type="entry name" value="CYCLIC DI-GMP PHOSPHODIESTERASE PDEF"/>
    <property type="match status" value="1"/>
</dbReference>
<feature type="coiled-coil region" evidence="1">
    <location>
        <begin position="597"/>
        <end position="737"/>
    </location>
</feature>
<feature type="compositionally biased region" description="Polar residues" evidence="2">
    <location>
        <begin position="1"/>
        <end position="20"/>
    </location>
</feature>
<keyword evidence="5" id="KW-1185">Reference proteome</keyword>
<dbReference type="PROSITE" id="PS50883">
    <property type="entry name" value="EAL"/>
    <property type="match status" value="1"/>
</dbReference>
<dbReference type="SUPFAM" id="SSF111369">
    <property type="entry name" value="HlyD-like secretion proteins"/>
    <property type="match status" value="1"/>
</dbReference>
<dbReference type="EMBL" id="AUZM01000023">
    <property type="protein sequence ID" value="ERT07343.1"/>
    <property type="molecule type" value="Genomic_DNA"/>
</dbReference>
<evidence type="ECO:0000256" key="2">
    <source>
        <dbReference type="SAM" id="MobiDB-lite"/>
    </source>
</evidence>
<accession>U7QHF9</accession>
<dbReference type="PATRIC" id="fig|1348334.3.peg.2651"/>
<evidence type="ECO:0000313" key="5">
    <source>
        <dbReference type="Proteomes" id="UP000017127"/>
    </source>
</evidence>
<dbReference type="Gene3D" id="3.20.20.450">
    <property type="entry name" value="EAL domain"/>
    <property type="match status" value="1"/>
</dbReference>
<dbReference type="Pfam" id="PF00563">
    <property type="entry name" value="EAL"/>
    <property type="match status" value="1"/>
</dbReference>
<evidence type="ECO:0000259" key="3">
    <source>
        <dbReference type="PROSITE" id="PS50883"/>
    </source>
</evidence>
<sequence length="939" mass="105884">MNQTSNLPLSPSQSQDQKINSSRRRKSQSLEQPLEVGQFEFWYQPTYQVSGYQVLHNEVLLRWRDCPGKVYLPDEFMPVLAEMGLLSQLDRYVIDQGIDELVSQPQLHLSINLSRLVFEDSTLIKDLDSWLSETQVNPKRLCFELTESTIAQHFITALSFIQNLTALGCLVTIDNFTGRELTLSQCKQLPVDLVKLDNQFLGSIKANPESVALIKRLREISYTMGQVVVKYVEDEQTLELVERMNLDAIQGNLLQLPHDTPQFKAWVNPYIDEGETDAIKGSKPSEAVSHLGKQSSIEPSQTDFWTTAPVSEEQPPAATRPEVPPIAAITPTASSALSTSNSSSSALNTVDDSKSELTPAHPHIPPQKYATPEQKSNSINRLLWGTAFVGVSIAALGIAVTSVWHRMSHIVVKHGVVNGRLVRLRSPFYGHVREFYARPGVQVKADQILAHIEHIPDEENFYQKPELAEYQSIPVLDFDSEPPTYETLLDDTKKYEKLEDQAYDIQQKIVRLQGELQNNQNQLSASEQTVASLSARLAEIKQKHQQLRTVEISISATEVPQSQADLDKALASAKLARIEYERFRDLQLEGAVSSQRVDQLQVAWETAQAEVQQAREQLKAAQVTYNASQMGLASDNKYSNALAEEADQLEQELEQESMKTRSLQAEVANLEQQLSLAENLYNQRQAQMQEEQVNIQRIRQERQQRYEEQLAFHQQQVQQQEQQIQAEQVAQQQVQQQTITPLKTQLKAPFTSVVYRTEREKGELVNKSEAVLSLLDCNSLWVEAVIRAEDASRLDTQKSVQVRLANNSEILKGEIDLIQPVSVISAQPQTGSFADIDKQGRRMQVQALSPTIPAELMDESFLKRVTVKIPPHQNGNQPQQLCGLGQVAQITFARQFNPQLTTVFAGVRQFPAMIMNQFSRFNSTPKLPEEIVVNPPEKN</sequence>
<dbReference type="GO" id="GO:0071111">
    <property type="term" value="F:cyclic-guanylate-specific phosphodiesterase activity"/>
    <property type="evidence" value="ECO:0007669"/>
    <property type="project" value="InterPro"/>
</dbReference>
<proteinExistence type="predicted"/>
<feature type="region of interest" description="Disordered" evidence="2">
    <location>
        <begin position="1"/>
        <end position="31"/>
    </location>
</feature>
<dbReference type="InterPro" id="IPR050706">
    <property type="entry name" value="Cyclic-di-GMP_PDE-like"/>
</dbReference>
<dbReference type="Gene3D" id="1.10.287.470">
    <property type="entry name" value="Helix hairpin bin"/>
    <property type="match status" value="2"/>
</dbReference>
<feature type="coiled-coil region" evidence="1">
    <location>
        <begin position="495"/>
        <end position="550"/>
    </location>
</feature>
<reference evidence="4 5" key="1">
    <citation type="journal article" date="2013" name="Front. Microbiol.">
        <title>Comparative genomic analyses of the cyanobacterium, Lyngbya aestuarii BL J, a powerful hydrogen producer.</title>
        <authorList>
            <person name="Kothari A."/>
            <person name="Vaughn M."/>
            <person name="Garcia-Pichel F."/>
        </authorList>
    </citation>
    <scope>NUCLEOTIDE SEQUENCE [LARGE SCALE GENOMIC DNA]</scope>
    <source>
        <strain evidence="4 5">BL J</strain>
    </source>
</reference>
<feature type="compositionally biased region" description="Polar residues" evidence="2">
    <location>
        <begin position="292"/>
        <end position="303"/>
    </location>
</feature>
<name>U7QHF9_9CYAN</name>
<dbReference type="InterPro" id="IPR035919">
    <property type="entry name" value="EAL_sf"/>
</dbReference>
<dbReference type="SUPFAM" id="SSF141868">
    <property type="entry name" value="EAL domain-like"/>
    <property type="match status" value="1"/>
</dbReference>
<dbReference type="OrthoDB" id="9771846at2"/>
<dbReference type="InterPro" id="IPR001633">
    <property type="entry name" value="EAL_dom"/>
</dbReference>
<feature type="region of interest" description="Disordered" evidence="2">
    <location>
        <begin position="277"/>
        <end position="303"/>
    </location>
</feature>
<dbReference type="InterPro" id="IPR058624">
    <property type="entry name" value="MdtA-like_HH"/>
</dbReference>
<dbReference type="AlphaFoldDB" id="U7QHF9"/>
<dbReference type="Gene3D" id="2.40.50.100">
    <property type="match status" value="1"/>
</dbReference>